<dbReference type="InterPro" id="IPR011009">
    <property type="entry name" value="Kinase-like_dom_sf"/>
</dbReference>
<dbReference type="PANTHER" id="PTHR21310:SF54">
    <property type="entry name" value="AMINOGLYCOSIDE PHOSPHOTRANSFERASE DOMAIN-CONTAINING PROTEIN"/>
    <property type="match status" value="1"/>
</dbReference>
<dbReference type="AlphaFoldDB" id="A0A5N7DR53"/>
<dbReference type="PANTHER" id="PTHR21310">
    <property type="entry name" value="AMINOGLYCOSIDE PHOSPHOTRANSFERASE-RELATED-RELATED"/>
    <property type="match status" value="1"/>
</dbReference>
<evidence type="ECO:0000313" key="2">
    <source>
        <dbReference type="EMBL" id="KAE8408866.1"/>
    </source>
</evidence>
<dbReference type="Gene3D" id="3.90.1200.10">
    <property type="match status" value="1"/>
</dbReference>
<dbReference type="EMBL" id="ML736741">
    <property type="protein sequence ID" value="KAE8408866.1"/>
    <property type="molecule type" value="Genomic_DNA"/>
</dbReference>
<name>A0A5N7DR53_9EURO</name>
<proteinExistence type="predicted"/>
<keyword evidence="2" id="KW-0808">Transferase</keyword>
<accession>A0A5N7DR53</accession>
<keyword evidence="2" id="KW-0418">Kinase</keyword>
<keyword evidence="3" id="KW-1185">Reference proteome</keyword>
<dbReference type="SUPFAM" id="SSF56112">
    <property type="entry name" value="Protein kinase-like (PK-like)"/>
    <property type="match status" value="1"/>
</dbReference>
<dbReference type="Pfam" id="PF01636">
    <property type="entry name" value="APH"/>
    <property type="match status" value="1"/>
</dbReference>
<dbReference type="RefSeq" id="XP_031946185.1">
    <property type="nucleotide sequence ID" value="XM_032089633.1"/>
</dbReference>
<dbReference type="GeneID" id="43674324"/>
<dbReference type="OrthoDB" id="2906425at2759"/>
<dbReference type="InterPro" id="IPR051678">
    <property type="entry name" value="AGP_Transferase"/>
</dbReference>
<feature type="domain" description="Aminoglycoside phosphotransferase" evidence="1">
    <location>
        <begin position="154"/>
        <end position="215"/>
    </location>
</feature>
<protein>
    <submittedName>
        <fullName evidence="2">Kinase-like protein</fullName>
    </submittedName>
</protein>
<reference evidence="2 3" key="1">
    <citation type="submission" date="2019-04" db="EMBL/GenBank/DDBJ databases">
        <authorList>
            <consortium name="DOE Joint Genome Institute"/>
            <person name="Mondo S."/>
            <person name="Kjaerbolling I."/>
            <person name="Vesth T."/>
            <person name="Frisvad J.C."/>
            <person name="Nybo J.L."/>
            <person name="Theobald S."/>
            <person name="Kildgaard S."/>
            <person name="Isbrandt T."/>
            <person name="Kuo A."/>
            <person name="Sato A."/>
            <person name="Lyhne E.K."/>
            <person name="Kogle M.E."/>
            <person name="Wiebenga A."/>
            <person name="Kun R.S."/>
            <person name="Lubbers R.J."/>
            <person name="Makela M.R."/>
            <person name="Barry K."/>
            <person name="Chovatia M."/>
            <person name="Clum A."/>
            <person name="Daum C."/>
            <person name="Haridas S."/>
            <person name="He G."/>
            <person name="LaButti K."/>
            <person name="Lipzen A."/>
            <person name="Riley R."/>
            <person name="Salamov A."/>
            <person name="Simmons B.A."/>
            <person name="Magnuson J.K."/>
            <person name="Henrissat B."/>
            <person name="Mortensen U.H."/>
            <person name="Larsen T.O."/>
            <person name="Devries R.P."/>
            <person name="Grigoriev I.V."/>
            <person name="Machida M."/>
            <person name="Baker S.E."/>
            <person name="Andersen M.R."/>
            <person name="Cantor M.N."/>
            <person name="Hua S.X."/>
        </authorList>
    </citation>
    <scope>NUCLEOTIDE SEQUENCE [LARGE SCALE GENOMIC DNA]</scope>
    <source>
        <strain evidence="2 3">CBS 119388</strain>
    </source>
</reference>
<dbReference type="InterPro" id="IPR002575">
    <property type="entry name" value="Aminoglycoside_PTrfase"/>
</dbReference>
<sequence length="232" mass="26898">MCGTEEAQTIEPQVNILCSAPGFTVPYPDDVDAKLTESNTIFNWGGVTIAKISPTIAVKFGSHVRLSEAKNIMFVEQNIDTPYFHQLRQLRHENYIGSADFGPVTDPFLETYFNKGPFDSEESFNNTIIEAYQLKAPKRHIKSFLVGMLSQKRYQIVFTHGDLRPQNIIVNHGNISGIVDWEFSGWYPEFWAFSKALYVWKWQNDWTNYLIQFLEPYYSEYAVHSFLTEVLW</sequence>
<dbReference type="Proteomes" id="UP000325579">
    <property type="component" value="Unassembled WGS sequence"/>
</dbReference>
<organism evidence="2 3">
    <name type="scientific">Aspergillus pseudonomiae</name>
    <dbReference type="NCBI Taxonomy" id="1506151"/>
    <lineage>
        <taxon>Eukaryota</taxon>
        <taxon>Fungi</taxon>
        <taxon>Dikarya</taxon>
        <taxon>Ascomycota</taxon>
        <taxon>Pezizomycotina</taxon>
        <taxon>Eurotiomycetes</taxon>
        <taxon>Eurotiomycetidae</taxon>
        <taxon>Eurotiales</taxon>
        <taxon>Aspergillaceae</taxon>
        <taxon>Aspergillus</taxon>
        <taxon>Aspergillus subgen. Circumdati</taxon>
    </lineage>
</organism>
<evidence type="ECO:0000313" key="3">
    <source>
        <dbReference type="Proteomes" id="UP000325579"/>
    </source>
</evidence>
<evidence type="ECO:0000259" key="1">
    <source>
        <dbReference type="Pfam" id="PF01636"/>
    </source>
</evidence>
<dbReference type="GO" id="GO:0016301">
    <property type="term" value="F:kinase activity"/>
    <property type="evidence" value="ECO:0007669"/>
    <property type="project" value="UniProtKB-KW"/>
</dbReference>
<gene>
    <name evidence="2" type="ORF">BDV37DRAFT_294458</name>
</gene>